<evidence type="ECO:0000313" key="1">
    <source>
        <dbReference type="Proteomes" id="UP000887565"/>
    </source>
</evidence>
<name>A0A915IWD8_ROMCU</name>
<reference evidence="2" key="1">
    <citation type="submission" date="2022-11" db="UniProtKB">
        <authorList>
            <consortium name="WormBaseParasite"/>
        </authorList>
    </citation>
    <scope>IDENTIFICATION</scope>
</reference>
<evidence type="ECO:0000313" key="2">
    <source>
        <dbReference type="WBParaSite" id="nRc.2.0.1.t18142-RA"/>
    </source>
</evidence>
<proteinExistence type="predicted"/>
<keyword evidence="1" id="KW-1185">Reference proteome</keyword>
<organism evidence="1 2">
    <name type="scientific">Romanomermis culicivorax</name>
    <name type="common">Nematode worm</name>
    <dbReference type="NCBI Taxonomy" id="13658"/>
    <lineage>
        <taxon>Eukaryota</taxon>
        <taxon>Metazoa</taxon>
        <taxon>Ecdysozoa</taxon>
        <taxon>Nematoda</taxon>
        <taxon>Enoplea</taxon>
        <taxon>Dorylaimia</taxon>
        <taxon>Mermithida</taxon>
        <taxon>Mermithoidea</taxon>
        <taxon>Mermithidae</taxon>
        <taxon>Romanomermis</taxon>
    </lineage>
</organism>
<dbReference type="InterPro" id="IPR012337">
    <property type="entry name" value="RNaseH-like_sf"/>
</dbReference>
<protein>
    <submittedName>
        <fullName evidence="2">Uncharacterized protein</fullName>
    </submittedName>
</protein>
<accession>A0A915IWD8</accession>
<dbReference type="AlphaFoldDB" id="A0A915IWD8"/>
<sequence length="265" mass="30559">MRLIKKDASTCKFFTIYELDKKIVNCGKMARGSQAPYGIEGMGVKLAAAAAVNRLLAATPAYDKLLKPDEHKLIRSEPTRWITDYYMLNRLLEQRMPIYNALMDMEFIYLDERTNDYFEDSNYLLATGLDPRFKFEFFDETRCCRVKNELHSKILDLKMQQLDDPNYEPSIPEKRTKNNEEPCTSSSFDNILYILQPQKVTGEMTPIFYYFVVAHEIMSGDELAGAETPQTKTYDEVILDFSIDSLTDRKSSPILVSPTPLVFSE</sequence>
<dbReference type="SUPFAM" id="SSF53098">
    <property type="entry name" value="Ribonuclease H-like"/>
    <property type="match status" value="1"/>
</dbReference>
<dbReference type="Proteomes" id="UP000887565">
    <property type="component" value="Unplaced"/>
</dbReference>
<dbReference type="WBParaSite" id="nRc.2.0.1.t18142-RA">
    <property type="protein sequence ID" value="nRc.2.0.1.t18142-RA"/>
    <property type="gene ID" value="nRc.2.0.1.g18142"/>
</dbReference>